<proteinExistence type="predicted"/>
<dbReference type="EMBL" id="CM037161">
    <property type="protein sequence ID" value="KAH7855202.1"/>
    <property type="molecule type" value="Genomic_DNA"/>
</dbReference>
<evidence type="ECO:0000313" key="2">
    <source>
        <dbReference type="Proteomes" id="UP000828048"/>
    </source>
</evidence>
<comment type="caution">
    <text evidence="1">The sequence shown here is derived from an EMBL/GenBank/DDBJ whole genome shotgun (WGS) entry which is preliminary data.</text>
</comment>
<gene>
    <name evidence="1" type="ORF">Vadar_022309</name>
</gene>
<keyword evidence="2" id="KW-1185">Reference proteome</keyword>
<sequence length="307" mass="34336">MGTISPEKICTDRKRAIEELIKDRARDTAAQLQDLFGKPTGDLRGPEELVVKLLTSFTVSLSVLTSSCRDCEVCQIPVTTQVGSPSSGESSKRPAAKDRRGCYKRRSTSEIRVEVSTASEDGHGWRKYGQKDILNAQFPRCYFRCTHKHDQGCQATKQVQRIQEAPHMYRTTYFGHHTCRSHPLNSPSQNPLLHSDPLEPYLLHFEPKTITTEKKHNHHLYPSCPSSVPSVKKECGEETVQSNNLSGDLPVVEPIVWPELMPLEYSSSGYSTASTSTSHGFDMDLLLESGDFGSDFPYDENDFPLAS</sequence>
<evidence type="ECO:0000313" key="1">
    <source>
        <dbReference type="EMBL" id="KAH7855202.1"/>
    </source>
</evidence>
<name>A0ACB7YNJ7_9ERIC</name>
<dbReference type="Proteomes" id="UP000828048">
    <property type="component" value="Chromosome 11"/>
</dbReference>
<protein>
    <submittedName>
        <fullName evidence="1">Uncharacterized protein</fullName>
    </submittedName>
</protein>
<accession>A0ACB7YNJ7</accession>
<organism evidence="1 2">
    <name type="scientific">Vaccinium darrowii</name>
    <dbReference type="NCBI Taxonomy" id="229202"/>
    <lineage>
        <taxon>Eukaryota</taxon>
        <taxon>Viridiplantae</taxon>
        <taxon>Streptophyta</taxon>
        <taxon>Embryophyta</taxon>
        <taxon>Tracheophyta</taxon>
        <taxon>Spermatophyta</taxon>
        <taxon>Magnoliopsida</taxon>
        <taxon>eudicotyledons</taxon>
        <taxon>Gunneridae</taxon>
        <taxon>Pentapetalae</taxon>
        <taxon>asterids</taxon>
        <taxon>Ericales</taxon>
        <taxon>Ericaceae</taxon>
        <taxon>Vaccinioideae</taxon>
        <taxon>Vaccinieae</taxon>
        <taxon>Vaccinium</taxon>
    </lineage>
</organism>
<reference evidence="1 2" key="1">
    <citation type="journal article" date="2021" name="Hortic Res">
        <title>High-quality reference genome and annotation aids understanding of berry development for evergreen blueberry (Vaccinium darrowii).</title>
        <authorList>
            <person name="Yu J."/>
            <person name="Hulse-Kemp A.M."/>
            <person name="Babiker E."/>
            <person name="Staton M."/>
        </authorList>
    </citation>
    <scope>NUCLEOTIDE SEQUENCE [LARGE SCALE GENOMIC DNA]</scope>
    <source>
        <strain evidence="2">cv. NJ 8807/NJ 8810</strain>
        <tissue evidence="1">Young leaf</tissue>
    </source>
</reference>